<feature type="region of interest" description="Disordered" evidence="1">
    <location>
        <begin position="118"/>
        <end position="137"/>
    </location>
</feature>
<protein>
    <submittedName>
        <fullName evidence="2">Uncharacterized protein</fullName>
    </submittedName>
</protein>
<gene>
    <name evidence="2" type="ORF">M0813_17568</name>
</gene>
<proteinExistence type="predicted"/>
<accession>A0ABQ8YVG7</accession>
<name>A0ABQ8YVG7_9EUKA</name>
<comment type="caution">
    <text evidence="2">The sequence shown here is derived from an EMBL/GenBank/DDBJ whole genome shotgun (WGS) entry which is preliminary data.</text>
</comment>
<feature type="compositionally biased region" description="Basic and acidic residues" evidence="1">
    <location>
        <begin position="482"/>
        <end position="499"/>
    </location>
</feature>
<evidence type="ECO:0000256" key="1">
    <source>
        <dbReference type="SAM" id="MobiDB-lite"/>
    </source>
</evidence>
<feature type="region of interest" description="Disordered" evidence="1">
    <location>
        <begin position="482"/>
        <end position="506"/>
    </location>
</feature>
<evidence type="ECO:0000313" key="2">
    <source>
        <dbReference type="EMBL" id="KAJ6248599.1"/>
    </source>
</evidence>
<dbReference type="EMBL" id="JAOAOG010000110">
    <property type="protein sequence ID" value="KAJ6248599.1"/>
    <property type="molecule type" value="Genomic_DNA"/>
</dbReference>
<reference evidence="2" key="1">
    <citation type="submission" date="2022-08" db="EMBL/GenBank/DDBJ databases">
        <title>Novel sulfate-reducing endosymbionts in the free-living metamonad Anaeramoeba.</title>
        <authorList>
            <person name="Jerlstrom-Hultqvist J."/>
            <person name="Cepicka I."/>
            <person name="Gallot-Lavallee L."/>
            <person name="Salas-Leiva D."/>
            <person name="Curtis B.A."/>
            <person name="Zahonova K."/>
            <person name="Pipaliya S."/>
            <person name="Dacks J."/>
            <person name="Roger A.J."/>
        </authorList>
    </citation>
    <scope>NUCLEOTIDE SEQUENCE</scope>
    <source>
        <strain evidence="2">Schooner1</strain>
    </source>
</reference>
<dbReference type="Proteomes" id="UP001150062">
    <property type="component" value="Unassembled WGS sequence"/>
</dbReference>
<organism evidence="2 3">
    <name type="scientific">Anaeramoeba flamelloides</name>
    <dbReference type="NCBI Taxonomy" id="1746091"/>
    <lineage>
        <taxon>Eukaryota</taxon>
        <taxon>Metamonada</taxon>
        <taxon>Anaeramoebidae</taxon>
        <taxon>Anaeramoeba</taxon>
    </lineage>
</organism>
<keyword evidence="3" id="KW-1185">Reference proteome</keyword>
<evidence type="ECO:0000313" key="3">
    <source>
        <dbReference type="Proteomes" id="UP001150062"/>
    </source>
</evidence>
<sequence>MDFIYDFSETLKNKLDETTLNNLRFNTDQVAKSLGMVASSLPEEDKNKIEILTSINKYTKELIKLLTPKPTSCELSLLSSINREGSISQNINSGVPVTAIYNIVTSLCVLDTACKSKKENENEEEEEKEKEKSNEEEKKKVFQNKSLNKCLRECRSGLTTKNRNKFIEPLLALGTRTDGIKTTNQKNSNLLWEFQIKELCNQTQSRAITADQSVKLTIKYLISYLCEIEELGYGVFERTNCKTLLISLFSRLINENILGNIKNKNKEKKKKNKNKNKNSKKILKKSSFNQFIIILKTFFQNDLPEISDLLYSIIKQVMEFTTKNKDIKKYFKNDEKVIKDKILSKLSKYPLLSNIAQLVTFSIDTKCNCLEFIKTVLIKKLFNLKFKSIQLLNSALQNPEYLFQEVKIDALPDLLNYLLNDCQFDHFQKLISKFEKVFQIKGFKSEAVGIEKENVSFKIGSDIFITDETPLESLSELIQKIETETDNNKTGNENKKAENETIEEEN</sequence>